<accession>A0A9P9WDV0</accession>
<sequence>MSSHSKGGSTVGKVQPQPPIALISGHTDLSPSDFTTHYVPHINTALDTGHRFILGDAAGTDTFALAYLLSAPVLAAHPNIVSRITVYPSRRHNIAALRAQGLRVIAPDHPSLKVERTVGVVGKKGPDARRWHHIQRDANMTAASDYDILFVRSEEESRRLYGEKYRARMSATELNRRRREELKHMCGGQATANSENNGKSW</sequence>
<protein>
    <submittedName>
        <fullName evidence="1">Uncharacterized protein</fullName>
    </submittedName>
</protein>
<dbReference type="AlphaFoldDB" id="A0A9P9WDV0"/>
<keyword evidence="2" id="KW-1185">Reference proteome</keyword>
<dbReference type="Proteomes" id="UP000829685">
    <property type="component" value="Unassembled WGS sequence"/>
</dbReference>
<evidence type="ECO:0000313" key="1">
    <source>
        <dbReference type="EMBL" id="KAI1859110.1"/>
    </source>
</evidence>
<comment type="caution">
    <text evidence="1">The sequence shown here is derived from an EMBL/GenBank/DDBJ whole genome shotgun (WGS) entry which is preliminary data.</text>
</comment>
<organism evidence="1 2">
    <name type="scientific">Neoarthrinium moseri</name>
    <dbReference type="NCBI Taxonomy" id="1658444"/>
    <lineage>
        <taxon>Eukaryota</taxon>
        <taxon>Fungi</taxon>
        <taxon>Dikarya</taxon>
        <taxon>Ascomycota</taxon>
        <taxon>Pezizomycotina</taxon>
        <taxon>Sordariomycetes</taxon>
        <taxon>Xylariomycetidae</taxon>
        <taxon>Amphisphaeriales</taxon>
        <taxon>Apiosporaceae</taxon>
        <taxon>Neoarthrinium</taxon>
    </lineage>
</organism>
<proteinExistence type="predicted"/>
<gene>
    <name evidence="1" type="ORF">JX265_010587</name>
</gene>
<reference evidence="1" key="1">
    <citation type="submission" date="2021-03" db="EMBL/GenBank/DDBJ databases">
        <title>Revisited historic fungal species revealed as producer of novel bioactive compounds through whole genome sequencing and comparative genomics.</title>
        <authorList>
            <person name="Vignolle G.A."/>
            <person name="Hochenegger N."/>
            <person name="Mach R.L."/>
            <person name="Mach-Aigner A.R."/>
            <person name="Javad Rahimi M."/>
            <person name="Salim K.A."/>
            <person name="Chan C.M."/>
            <person name="Lim L.B.L."/>
            <person name="Cai F."/>
            <person name="Druzhinina I.S."/>
            <person name="U'Ren J.M."/>
            <person name="Derntl C."/>
        </authorList>
    </citation>
    <scope>NUCLEOTIDE SEQUENCE</scope>
    <source>
        <strain evidence="1">TUCIM 5799</strain>
    </source>
</reference>
<dbReference type="EMBL" id="JAFIMR010000035">
    <property type="protein sequence ID" value="KAI1859110.1"/>
    <property type="molecule type" value="Genomic_DNA"/>
</dbReference>
<evidence type="ECO:0000313" key="2">
    <source>
        <dbReference type="Proteomes" id="UP000829685"/>
    </source>
</evidence>
<name>A0A9P9WDV0_9PEZI</name>